<dbReference type="GO" id="GO:0008234">
    <property type="term" value="F:cysteine-type peptidase activity"/>
    <property type="evidence" value="ECO:0007669"/>
    <property type="project" value="UniProtKB-KW"/>
</dbReference>
<dbReference type="GO" id="GO:0006508">
    <property type="term" value="P:proteolysis"/>
    <property type="evidence" value="ECO:0007669"/>
    <property type="project" value="UniProtKB-KW"/>
</dbReference>
<dbReference type="PANTHER" id="PTHR39178:SF1">
    <property type="entry name" value="RIBOSOMAL-PROCESSING CYSTEINE PROTEASE PRP"/>
    <property type="match status" value="1"/>
</dbReference>
<dbReference type="CDD" id="cd16332">
    <property type="entry name" value="Prp-like"/>
    <property type="match status" value="1"/>
</dbReference>
<evidence type="ECO:0000313" key="8">
    <source>
        <dbReference type="Proteomes" id="UP000886787"/>
    </source>
</evidence>
<dbReference type="GO" id="GO:0042254">
    <property type="term" value="P:ribosome biogenesis"/>
    <property type="evidence" value="ECO:0007669"/>
    <property type="project" value="UniProtKB-KW"/>
</dbReference>
<name>A0A9D1CUZ4_9FIRM</name>
<organism evidence="7 8">
    <name type="scientific">Candidatus Scatavimonas merdigallinarum</name>
    <dbReference type="NCBI Taxonomy" id="2840914"/>
    <lineage>
        <taxon>Bacteria</taxon>
        <taxon>Bacillati</taxon>
        <taxon>Bacillota</taxon>
        <taxon>Clostridia</taxon>
        <taxon>Eubacteriales</taxon>
        <taxon>Oscillospiraceae</taxon>
        <taxon>Oscillospiraceae incertae sedis</taxon>
        <taxon>Candidatus Scatavimonas</taxon>
    </lineage>
</organism>
<dbReference type="EMBL" id="DVFW01000031">
    <property type="protein sequence ID" value="HIQ81038.1"/>
    <property type="molecule type" value="Genomic_DNA"/>
</dbReference>
<keyword evidence="4" id="KW-0788">Thiol protease</keyword>
<dbReference type="InterPro" id="IPR036764">
    <property type="entry name" value="Peptidase_Prp_sf"/>
</dbReference>
<protein>
    <recommendedName>
        <fullName evidence="6">Ribosomal processing cysteine protease Prp</fullName>
    </recommendedName>
</protein>
<keyword evidence="1" id="KW-0690">Ribosome biogenesis</keyword>
<evidence type="ECO:0000256" key="6">
    <source>
        <dbReference type="ARBA" id="ARBA00044538"/>
    </source>
</evidence>
<evidence type="ECO:0000256" key="4">
    <source>
        <dbReference type="ARBA" id="ARBA00022807"/>
    </source>
</evidence>
<evidence type="ECO:0000256" key="3">
    <source>
        <dbReference type="ARBA" id="ARBA00022801"/>
    </source>
</evidence>
<dbReference type="AlphaFoldDB" id="A0A9D1CUZ4"/>
<keyword evidence="3" id="KW-0378">Hydrolase</keyword>
<comment type="similarity">
    <text evidence="5">Belongs to the Prp family.</text>
</comment>
<reference evidence="7" key="1">
    <citation type="submission" date="2020-10" db="EMBL/GenBank/DDBJ databases">
        <authorList>
            <person name="Gilroy R."/>
        </authorList>
    </citation>
    <scope>NUCLEOTIDE SEQUENCE</scope>
    <source>
        <strain evidence="7">ChiSjej1B19-3389</strain>
    </source>
</reference>
<keyword evidence="2 7" id="KW-0645">Protease</keyword>
<proteinExistence type="inferred from homology"/>
<evidence type="ECO:0000256" key="2">
    <source>
        <dbReference type="ARBA" id="ARBA00022670"/>
    </source>
</evidence>
<dbReference type="PANTHER" id="PTHR39178">
    <property type="entry name" value="HYPOTHETICAL RIBOSOME-ASSOCIATED PROTEIN"/>
    <property type="match status" value="1"/>
</dbReference>
<sequence length="106" mass="11566">MVCAVFYTADDGVLLGFRVQGHSGYAESGEDIVCAAVSSAALMAANTVTEVLHVPAQVSVKDGDLRFMVLPKDARQCRDVFSGFKLHMLSLEEQYPDYISVNYTEV</sequence>
<dbReference type="Gene3D" id="3.30.70.1490">
    <property type="entry name" value="Cysteine protease Prp"/>
    <property type="match status" value="1"/>
</dbReference>
<evidence type="ECO:0000256" key="5">
    <source>
        <dbReference type="ARBA" id="ARBA00044503"/>
    </source>
</evidence>
<dbReference type="SUPFAM" id="SSF118010">
    <property type="entry name" value="TM1457-like"/>
    <property type="match status" value="1"/>
</dbReference>
<reference evidence="7" key="2">
    <citation type="journal article" date="2021" name="PeerJ">
        <title>Extensive microbial diversity within the chicken gut microbiome revealed by metagenomics and culture.</title>
        <authorList>
            <person name="Gilroy R."/>
            <person name="Ravi A."/>
            <person name="Getino M."/>
            <person name="Pursley I."/>
            <person name="Horton D.L."/>
            <person name="Alikhan N.F."/>
            <person name="Baker D."/>
            <person name="Gharbi K."/>
            <person name="Hall N."/>
            <person name="Watson M."/>
            <person name="Adriaenssens E.M."/>
            <person name="Foster-Nyarko E."/>
            <person name="Jarju S."/>
            <person name="Secka A."/>
            <person name="Antonio M."/>
            <person name="Oren A."/>
            <person name="Chaudhuri R.R."/>
            <person name="La Ragione R."/>
            <person name="Hildebrand F."/>
            <person name="Pallen M.J."/>
        </authorList>
    </citation>
    <scope>NUCLEOTIDE SEQUENCE</scope>
    <source>
        <strain evidence="7">ChiSjej1B19-3389</strain>
    </source>
</reference>
<evidence type="ECO:0000256" key="1">
    <source>
        <dbReference type="ARBA" id="ARBA00022517"/>
    </source>
</evidence>
<comment type="caution">
    <text evidence="7">The sequence shown here is derived from an EMBL/GenBank/DDBJ whole genome shotgun (WGS) entry which is preliminary data.</text>
</comment>
<dbReference type="InterPro" id="IPR007422">
    <property type="entry name" value="Peptidase_Prp"/>
</dbReference>
<dbReference type="Proteomes" id="UP000886787">
    <property type="component" value="Unassembled WGS sequence"/>
</dbReference>
<gene>
    <name evidence="7" type="ORF">IAD32_07115</name>
</gene>
<dbReference type="Pfam" id="PF04327">
    <property type="entry name" value="Peptidase_Prp"/>
    <property type="match status" value="1"/>
</dbReference>
<accession>A0A9D1CUZ4</accession>
<evidence type="ECO:0000313" key="7">
    <source>
        <dbReference type="EMBL" id="HIQ81038.1"/>
    </source>
</evidence>